<dbReference type="FunFam" id="3.30.565.10:FF:000006">
    <property type="entry name" value="Sensor histidine kinase WalK"/>
    <property type="match status" value="1"/>
</dbReference>
<dbReference type="SMART" id="SM00387">
    <property type="entry name" value="HATPase_c"/>
    <property type="match status" value="1"/>
</dbReference>
<dbReference type="Proteomes" id="UP000027093">
    <property type="component" value="Chromosome"/>
</dbReference>
<dbReference type="InterPro" id="IPR004358">
    <property type="entry name" value="Sig_transdc_His_kin-like_C"/>
</dbReference>
<dbReference type="SUPFAM" id="SSF55874">
    <property type="entry name" value="ATPase domain of HSP90 chaperone/DNA topoisomerase II/histidine kinase"/>
    <property type="match status" value="1"/>
</dbReference>
<evidence type="ECO:0000313" key="10">
    <source>
        <dbReference type="EMBL" id="AIC16396.1"/>
    </source>
</evidence>
<keyword evidence="7" id="KW-0812">Transmembrane</keyword>
<keyword evidence="11" id="KW-1185">Reference proteome</keyword>
<reference evidence="10 11" key="1">
    <citation type="journal article" date="2014" name="Int. J. Syst. Evol. Microbiol.">
        <title>Nitrososphaera viennensis gen. nov., sp. nov., an aerobic and mesophilic, ammonia-oxidizing archaeon from soil and a member of the archaeal phylum Thaumarchaeota.</title>
        <authorList>
            <person name="Stieglmeier M."/>
            <person name="Klingl A."/>
            <person name="Alves R.J."/>
            <person name="Rittmann S.K."/>
            <person name="Melcher M."/>
            <person name="Leisch N."/>
            <person name="Schleper C."/>
        </authorList>
    </citation>
    <scope>NUCLEOTIDE SEQUENCE [LARGE SCALE GENOMIC DNA]</scope>
    <source>
        <strain evidence="10">EN76</strain>
    </source>
</reference>
<sequence>MDLGLRDAKPSMTTETPATGSINNSLGSSLHTKIVLLIMAIALVSIVVLAAISIENGQQILKKDVGQRLNVIASDRMQAIKSVWNLRLEQADVLASDPKVQTFLASIYAPTSGAKDAAVQAISEFDRLTRTKDTTYLAVRIADAGGNILVSTEKSGNEKAALSQEMIRRASIAPFYTITFDKELQIALLETVAPVHRPADSGSAPIGFVSIVREPQTANSILTNKLFLGDTGELYLVSENGLMITDSRFASDARYRQTIEAPPVQQCFDNGADVVGALYTNYRGATVFGASNCDKNLGAVLVSEVERDEMFSPLRVLQYEFLSIAGVIIAAAGASAFFLSQSILKPLQRLRMTMRKVQAGDFEKVDIARRDEIGELAASFNAMVEEIGIKTKKIHLKNDILSFMASRLEVQADELKKIDREKEEYASVVAHELKTFLVPIIGYSELLLDGTFGKLEQIQKEKVLIMLERAWSLLYLTQNVLDARLLETKALKMNIAKEPVSAMTLLKECKERALPLARSRNLKIVVTGDVNDDNDNHDDGAKQLMLYCDSQKVLQVLDNLVNNAIKATSPGSKNGAIRLRAEKMYGDEVLFSVKDSGRGIPPEMQPHLLRKFYELDKSLTRQAGGSGLGLAISRGIVEAHGGRIWFDSIPDVGSSFYFTIPMTPDTKANPNKIL</sequence>
<dbReference type="SMART" id="SM00388">
    <property type="entry name" value="HisKA"/>
    <property type="match status" value="1"/>
</dbReference>
<evidence type="ECO:0000313" key="11">
    <source>
        <dbReference type="Proteomes" id="UP000027093"/>
    </source>
</evidence>
<feature type="transmembrane region" description="Helical" evidence="7">
    <location>
        <begin position="319"/>
        <end position="339"/>
    </location>
</feature>
<keyword evidence="3" id="KW-0597">Phosphoprotein</keyword>
<feature type="region of interest" description="Disordered" evidence="6">
    <location>
        <begin position="1"/>
        <end position="22"/>
    </location>
</feature>
<dbReference type="PROSITE" id="PS50109">
    <property type="entry name" value="HIS_KIN"/>
    <property type="match status" value="1"/>
</dbReference>
<dbReference type="InterPro" id="IPR003660">
    <property type="entry name" value="HAMP_dom"/>
</dbReference>
<protein>
    <recommendedName>
        <fullName evidence="2">histidine kinase</fullName>
        <ecNumber evidence="2">2.7.13.3</ecNumber>
    </recommendedName>
</protein>
<dbReference type="CDD" id="cd16922">
    <property type="entry name" value="HATPase_EvgS-ArcB-TorS-like"/>
    <property type="match status" value="1"/>
</dbReference>
<keyword evidence="7" id="KW-0472">Membrane</keyword>
<dbReference type="Gene3D" id="6.10.340.10">
    <property type="match status" value="1"/>
</dbReference>
<dbReference type="InterPro" id="IPR003661">
    <property type="entry name" value="HisK_dim/P_dom"/>
</dbReference>
<dbReference type="Gene3D" id="3.30.565.10">
    <property type="entry name" value="Histidine kinase-like ATPase, C-terminal domain"/>
    <property type="match status" value="1"/>
</dbReference>
<keyword evidence="4 10" id="KW-0808">Transferase</keyword>
<feature type="domain" description="HAMP" evidence="9">
    <location>
        <begin position="341"/>
        <end position="392"/>
    </location>
</feature>
<dbReference type="AlphaFoldDB" id="A0A060HSH1"/>
<dbReference type="SUPFAM" id="SSF158472">
    <property type="entry name" value="HAMP domain-like"/>
    <property type="match status" value="1"/>
</dbReference>
<accession>A0A060HSH1</accession>
<dbReference type="GO" id="GO:0009927">
    <property type="term" value="F:histidine phosphotransfer kinase activity"/>
    <property type="evidence" value="ECO:0007669"/>
    <property type="project" value="TreeGrafter"/>
</dbReference>
<evidence type="ECO:0000256" key="1">
    <source>
        <dbReference type="ARBA" id="ARBA00000085"/>
    </source>
</evidence>
<dbReference type="InterPro" id="IPR036097">
    <property type="entry name" value="HisK_dim/P_sf"/>
</dbReference>
<dbReference type="InterPro" id="IPR036890">
    <property type="entry name" value="HATPase_C_sf"/>
</dbReference>
<dbReference type="SUPFAM" id="SSF47384">
    <property type="entry name" value="Homodimeric domain of signal transducing histidine kinase"/>
    <property type="match status" value="1"/>
</dbReference>
<evidence type="ECO:0000256" key="2">
    <source>
        <dbReference type="ARBA" id="ARBA00012438"/>
    </source>
</evidence>
<feature type="compositionally biased region" description="Polar residues" evidence="6">
    <location>
        <begin position="11"/>
        <end position="22"/>
    </location>
</feature>
<dbReference type="CDD" id="cd06225">
    <property type="entry name" value="HAMP"/>
    <property type="match status" value="1"/>
</dbReference>
<dbReference type="EMBL" id="CP007536">
    <property type="protein sequence ID" value="AIC16396.1"/>
    <property type="molecule type" value="Genomic_DNA"/>
</dbReference>
<dbReference type="GO" id="GO:0005886">
    <property type="term" value="C:plasma membrane"/>
    <property type="evidence" value="ECO:0007669"/>
    <property type="project" value="TreeGrafter"/>
</dbReference>
<evidence type="ECO:0000256" key="7">
    <source>
        <dbReference type="SAM" id="Phobius"/>
    </source>
</evidence>
<dbReference type="InterPro" id="IPR005467">
    <property type="entry name" value="His_kinase_dom"/>
</dbReference>
<evidence type="ECO:0000259" key="8">
    <source>
        <dbReference type="PROSITE" id="PS50109"/>
    </source>
</evidence>
<feature type="domain" description="Histidine kinase" evidence="8">
    <location>
        <begin position="428"/>
        <end position="664"/>
    </location>
</feature>
<evidence type="ECO:0000256" key="6">
    <source>
        <dbReference type="SAM" id="MobiDB-lite"/>
    </source>
</evidence>
<dbReference type="HOGENOM" id="CLU_359285_0_0_2"/>
<dbReference type="Pfam" id="PF00672">
    <property type="entry name" value="HAMP"/>
    <property type="match status" value="1"/>
</dbReference>
<proteinExistence type="predicted"/>
<gene>
    <name evidence="10" type="ORF">NVIE_021340</name>
</gene>
<dbReference type="PROSITE" id="PS50885">
    <property type="entry name" value="HAMP"/>
    <property type="match status" value="1"/>
</dbReference>
<dbReference type="PANTHER" id="PTHR43047:SF72">
    <property type="entry name" value="OSMOSENSING HISTIDINE PROTEIN KINASE SLN1"/>
    <property type="match status" value="1"/>
</dbReference>
<organism evidence="10 11">
    <name type="scientific">Nitrososphaera viennensis EN76</name>
    <dbReference type="NCBI Taxonomy" id="926571"/>
    <lineage>
        <taxon>Archaea</taxon>
        <taxon>Nitrososphaerota</taxon>
        <taxon>Nitrososphaeria</taxon>
        <taxon>Nitrososphaerales</taxon>
        <taxon>Nitrososphaeraceae</taxon>
        <taxon>Nitrososphaera</taxon>
    </lineage>
</organism>
<feature type="transmembrane region" description="Helical" evidence="7">
    <location>
        <begin position="34"/>
        <end position="54"/>
    </location>
</feature>
<dbReference type="InterPro" id="IPR003594">
    <property type="entry name" value="HATPase_dom"/>
</dbReference>
<dbReference type="PRINTS" id="PR00344">
    <property type="entry name" value="BCTRLSENSOR"/>
</dbReference>
<evidence type="ECO:0000259" key="9">
    <source>
        <dbReference type="PROSITE" id="PS50885"/>
    </source>
</evidence>
<evidence type="ECO:0000256" key="5">
    <source>
        <dbReference type="ARBA" id="ARBA00022777"/>
    </source>
</evidence>
<name>A0A060HSH1_9ARCH</name>
<evidence type="ECO:0000256" key="3">
    <source>
        <dbReference type="ARBA" id="ARBA00022553"/>
    </source>
</evidence>
<comment type="catalytic activity">
    <reaction evidence="1">
        <text>ATP + protein L-histidine = ADP + protein N-phospho-L-histidine.</text>
        <dbReference type="EC" id="2.7.13.3"/>
    </reaction>
</comment>
<keyword evidence="5 10" id="KW-0418">Kinase</keyword>
<dbReference type="KEGG" id="nvn:NVIE_021340"/>
<dbReference type="CDD" id="cd00082">
    <property type="entry name" value="HisKA"/>
    <property type="match status" value="1"/>
</dbReference>
<dbReference type="Pfam" id="PF02518">
    <property type="entry name" value="HATPase_c"/>
    <property type="match status" value="1"/>
</dbReference>
<dbReference type="GO" id="GO:0000155">
    <property type="term" value="F:phosphorelay sensor kinase activity"/>
    <property type="evidence" value="ECO:0007669"/>
    <property type="project" value="InterPro"/>
</dbReference>
<dbReference type="Gene3D" id="1.10.287.130">
    <property type="match status" value="1"/>
</dbReference>
<evidence type="ECO:0000256" key="4">
    <source>
        <dbReference type="ARBA" id="ARBA00022679"/>
    </source>
</evidence>
<dbReference type="STRING" id="926571.NVIE_021340"/>
<dbReference type="EC" id="2.7.13.3" evidence="2"/>
<dbReference type="SMART" id="SM00304">
    <property type="entry name" value="HAMP"/>
    <property type="match status" value="1"/>
</dbReference>
<dbReference type="PANTHER" id="PTHR43047">
    <property type="entry name" value="TWO-COMPONENT HISTIDINE PROTEIN KINASE"/>
    <property type="match status" value="1"/>
</dbReference>
<keyword evidence="7" id="KW-1133">Transmembrane helix</keyword>